<dbReference type="Proteomes" id="UP000238350">
    <property type="component" value="Unassembled WGS sequence"/>
</dbReference>
<evidence type="ECO:0000259" key="10">
    <source>
        <dbReference type="Pfam" id="PF03800"/>
    </source>
</evidence>
<keyword evidence="12" id="KW-1185">Reference proteome</keyword>
<evidence type="ECO:0000256" key="1">
    <source>
        <dbReference type="ARBA" id="ARBA00004584"/>
    </source>
</evidence>
<evidence type="ECO:0000256" key="8">
    <source>
        <dbReference type="ARBA" id="ARBA00023328"/>
    </source>
</evidence>
<evidence type="ECO:0000256" key="5">
    <source>
        <dbReference type="ARBA" id="ARBA00022776"/>
    </source>
</evidence>
<evidence type="ECO:0000256" key="3">
    <source>
        <dbReference type="ARBA" id="ARBA00022454"/>
    </source>
</evidence>
<evidence type="ECO:0000256" key="2">
    <source>
        <dbReference type="ARBA" id="ARBA00005498"/>
    </source>
</evidence>
<dbReference type="GO" id="GO:0051301">
    <property type="term" value="P:cell division"/>
    <property type="evidence" value="ECO:0007669"/>
    <property type="project" value="UniProtKB-KW"/>
</dbReference>
<keyword evidence="7" id="KW-0131">Cell cycle</keyword>
<keyword evidence="6 9" id="KW-0175">Coiled coil</keyword>
<feature type="coiled-coil region" evidence="9">
    <location>
        <begin position="229"/>
        <end position="392"/>
    </location>
</feature>
<reference evidence="11 12" key="1">
    <citation type="submission" date="2017-04" db="EMBL/GenBank/DDBJ databases">
        <title>Genome sequencing of [Candida] sorbophila.</title>
        <authorList>
            <person name="Ahn J.O."/>
        </authorList>
    </citation>
    <scope>NUCLEOTIDE SEQUENCE [LARGE SCALE GENOMIC DNA]</scope>
    <source>
        <strain evidence="11 12">DS02</strain>
    </source>
</reference>
<evidence type="ECO:0000256" key="6">
    <source>
        <dbReference type="ARBA" id="ARBA00023054"/>
    </source>
</evidence>
<gene>
    <name evidence="11" type="ORF">B9G98_01327</name>
</gene>
<organism evidence="11 12">
    <name type="scientific">Wickerhamiella sorbophila</name>
    <dbReference type="NCBI Taxonomy" id="45607"/>
    <lineage>
        <taxon>Eukaryota</taxon>
        <taxon>Fungi</taxon>
        <taxon>Dikarya</taxon>
        <taxon>Ascomycota</taxon>
        <taxon>Saccharomycotina</taxon>
        <taxon>Dipodascomycetes</taxon>
        <taxon>Dipodascales</taxon>
        <taxon>Trichomonascaceae</taxon>
        <taxon>Wickerhamiella</taxon>
    </lineage>
</organism>
<protein>
    <recommendedName>
        <fullName evidence="10">Kinetochore protein Nuf2 N-terminal domain-containing protein</fullName>
    </recommendedName>
</protein>
<dbReference type="AlphaFoldDB" id="A0A2T0FFG1"/>
<dbReference type="RefSeq" id="XP_024663653.1">
    <property type="nucleotide sequence ID" value="XM_024807885.1"/>
</dbReference>
<keyword evidence="8" id="KW-0137">Centromere</keyword>
<keyword evidence="4" id="KW-0132">Cell division</keyword>
<accession>A0A2T0FFG1</accession>
<dbReference type="GeneID" id="36515076"/>
<feature type="domain" description="Kinetochore protein Nuf2 N-terminal" evidence="10">
    <location>
        <begin position="59"/>
        <end position="124"/>
    </location>
</feature>
<comment type="similarity">
    <text evidence="2">Belongs to the NUF2 family.</text>
</comment>
<dbReference type="Gene3D" id="1.10.418.60">
    <property type="entry name" value="Ncd80 complex, Nuf2 subunit"/>
    <property type="match status" value="1"/>
</dbReference>
<name>A0A2T0FFG1_9ASCO</name>
<evidence type="ECO:0000256" key="9">
    <source>
        <dbReference type="SAM" id="Coils"/>
    </source>
</evidence>
<keyword evidence="5" id="KW-0498">Mitosis</keyword>
<sequence>MHRSVAQALANAGIEQHKLARPDSDIARRAFLHLCHLYNLPVRPPSDTEGSRHPNASSVHDFVMPQFPALFAAIRSYMLDSGYPDFRMEDLISPQGERLLDQLEHLARFAEFRQALKANMPDKFKEAYRLLDHYNSQKKDLEAEQDRLFTLQRTMDHLKPEYDAKIAQHSAKQKELEKATNFLAEQTEKLAIDREKVDATERLLDGDEQVVNIDYDMYSQLLYVTKDLGRSLEDQLQRMRHELDKTRSERRSAEHDLEALQITSHLLDELDEKLPQLSELAREAAAAKSAFEEASAEDQQQTVRINKLEKEIAEATQANEELAAAIAEAEKEEQRVGEEQQELLQKRADHERAFEIAEQETDAKIKELEALIQQHETEKAKIEAETQHLIELRLTLEPQLIAREQELDKATQEMLALLVKLGETYRPSSQ</sequence>
<proteinExistence type="inferred from homology"/>
<evidence type="ECO:0000313" key="12">
    <source>
        <dbReference type="Proteomes" id="UP000238350"/>
    </source>
</evidence>
<keyword evidence="3" id="KW-0158">Chromosome</keyword>
<dbReference type="Pfam" id="PF03800">
    <property type="entry name" value="Nuf2"/>
    <property type="match status" value="1"/>
</dbReference>
<comment type="caution">
    <text evidence="11">The sequence shown here is derived from an EMBL/GenBank/DDBJ whole genome shotgun (WGS) entry which is preliminary data.</text>
</comment>
<comment type="subcellular location">
    <subcellularLocation>
        <location evidence="1">Chromosome</location>
        <location evidence="1">Centromere</location>
    </subcellularLocation>
</comment>
<dbReference type="InterPro" id="IPR038275">
    <property type="entry name" value="Nuf2_N_sf"/>
</dbReference>
<evidence type="ECO:0000256" key="7">
    <source>
        <dbReference type="ARBA" id="ARBA00023306"/>
    </source>
</evidence>
<dbReference type="GO" id="GO:0031262">
    <property type="term" value="C:Ndc80 complex"/>
    <property type="evidence" value="ECO:0007669"/>
    <property type="project" value="InterPro"/>
</dbReference>
<dbReference type="InterPro" id="IPR005549">
    <property type="entry name" value="Kinetochore_Nuf2_N"/>
</dbReference>
<dbReference type="EMBL" id="NDIQ01000001">
    <property type="protein sequence ID" value="PRT53707.1"/>
    <property type="molecule type" value="Genomic_DNA"/>
</dbReference>
<evidence type="ECO:0000313" key="11">
    <source>
        <dbReference type="EMBL" id="PRT53707.1"/>
    </source>
</evidence>
<evidence type="ECO:0000256" key="4">
    <source>
        <dbReference type="ARBA" id="ARBA00022618"/>
    </source>
</evidence>